<gene>
    <name evidence="4" type="ORF">OSTQU699_LOCUS8374</name>
</gene>
<dbReference type="PANTHER" id="PTHR23315:SF7">
    <property type="entry name" value="U-BOX DOMAIN-CONTAINING PROTEIN 4"/>
    <property type="match status" value="1"/>
</dbReference>
<feature type="domain" description="U-box" evidence="3">
    <location>
        <begin position="383"/>
        <end position="599"/>
    </location>
</feature>
<proteinExistence type="predicted"/>
<keyword evidence="5" id="KW-1185">Reference proteome</keyword>
<dbReference type="InterPro" id="IPR016024">
    <property type="entry name" value="ARM-type_fold"/>
</dbReference>
<evidence type="ECO:0000313" key="5">
    <source>
        <dbReference type="Proteomes" id="UP000708148"/>
    </source>
</evidence>
<dbReference type="Pfam" id="PF25598">
    <property type="entry name" value="ARM_PUB"/>
    <property type="match status" value="1"/>
</dbReference>
<dbReference type="PANTHER" id="PTHR23315">
    <property type="entry name" value="U BOX DOMAIN-CONTAINING"/>
    <property type="match status" value="1"/>
</dbReference>
<dbReference type="AlphaFoldDB" id="A0A8S1JA31"/>
<evidence type="ECO:0000313" key="4">
    <source>
        <dbReference type="EMBL" id="CAD7703017.1"/>
    </source>
</evidence>
<evidence type="ECO:0000256" key="2">
    <source>
        <dbReference type="PROSITE-ProRule" id="PRU00259"/>
    </source>
</evidence>
<feature type="repeat" description="ARM" evidence="2">
    <location>
        <begin position="530"/>
        <end position="572"/>
    </location>
</feature>
<feature type="non-terminal residue" evidence="4">
    <location>
        <position position="1"/>
    </location>
</feature>
<name>A0A8S1JA31_9CHLO</name>
<evidence type="ECO:0000259" key="3">
    <source>
        <dbReference type="Pfam" id="PF25598"/>
    </source>
</evidence>
<accession>A0A8S1JA31</accession>
<dbReference type="OrthoDB" id="7537227at2759"/>
<dbReference type="Proteomes" id="UP000708148">
    <property type="component" value="Unassembled WGS sequence"/>
</dbReference>
<dbReference type="SUPFAM" id="SSF48371">
    <property type="entry name" value="ARM repeat"/>
    <property type="match status" value="2"/>
</dbReference>
<dbReference type="PROSITE" id="PS50176">
    <property type="entry name" value="ARM_REPEAT"/>
    <property type="match status" value="2"/>
</dbReference>
<dbReference type="SMART" id="SM00185">
    <property type="entry name" value="ARM"/>
    <property type="match status" value="11"/>
</dbReference>
<protein>
    <recommendedName>
        <fullName evidence="3">U-box domain-containing protein</fullName>
    </recommendedName>
</protein>
<comment type="caution">
    <text evidence="4">The sequence shown here is derived from an EMBL/GenBank/DDBJ whole genome shotgun (WGS) entry which is preliminary data.</text>
</comment>
<dbReference type="InterPro" id="IPR011989">
    <property type="entry name" value="ARM-like"/>
</dbReference>
<reference evidence="4" key="1">
    <citation type="submission" date="2020-12" db="EMBL/GenBank/DDBJ databases">
        <authorList>
            <person name="Iha C."/>
        </authorList>
    </citation>
    <scope>NUCLEOTIDE SEQUENCE</scope>
</reference>
<dbReference type="Gene3D" id="1.25.10.10">
    <property type="entry name" value="Leucine-rich Repeat Variant"/>
    <property type="match status" value="2"/>
</dbReference>
<feature type="repeat" description="ARM" evidence="2">
    <location>
        <begin position="119"/>
        <end position="161"/>
    </location>
</feature>
<organism evidence="4 5">
    <name type="scientific">Ostreobium quekettii</name>
    <dbReference type="NCBI Taxonomy" id="121088"/>
    <lineage>
        <taxon>Eukaryota</taxon>
        <taxon>Viridiplantae</taxon>
        <taxon>Chlorophyta</taxon>
        <taxon>core chlorophytes</taxon>
        <taxon>Ulvophyceae</taxon>
        <taxon>TCBD clade</taxon>
        <taxon>Bryopsidales</taxon>
        <taxon>Ostreobineae</taxon>
        <taxon>Ostreobiaceae</taxon>
        <taxon>Ostreobium</taxon>
    </lineage>
</organism>
<dbReference type="InterPro" id="IPR058678">
    <property type="entry name" value="ARM_PUB"/>
</dbReference>
<sequence>DARERGRRKCLTASMGGGGVDDLADAKTACPASAAEIRCLLAKLKAPLLKEAEARQAAWRLSLLARSPENRAAVAAESGLQILIDAMKKGPASCRGPAASAVASMALGVEYGRALIGGGTIQSLVRLLKDRQVDGQEDVLQALANLAHSSEARGIIVVHGGLELAIHLLESDNGNSAFQALRVLTQISADSDFRCEAGSSLATDFAARLLMDGSEEEEKKLLALEFLANVAGEPQSADALVACGIPALVHTVEMQVGKGKAEALRALASLAERESPGRAIVAEGGIQPIIDSLSDGSCAPEAARCLANLSCNVDICQVIVNRGGVPKLVLDLHEPTSGHVGHSVFAIANISESLQGCKKITEAGGVPQLVKLVIRGAQPFRLSALRALSNLSESLEDNRDTIGKSRGLYQCVVLLRSGCERTAAQAVRLLASLAEYGPNRRLIGSAGAIQILIHLLTAPNRAMCRLNAARALADICHEQRCRVHLVQLEGIGPLVGVCGKEKDPERVQAARALHNLAMDPHIQRSIVWEGGVSVLVEMLHSANFEVREQALHTLIRLGMLHEHWGAIKHEGGFIPLTRQLIVSEVRDAFTILRHVVRFFNGVFGALLMSHWRRV</sequence>
<dbReference type="InterPro" id="IPR000225">
    <property type="entry name" value="Armadillo"/>
</dbReference>
<evidence type="ECO:0000256" key="1">
    <source>
        <dbReference type="ARBA" id="ARBA00022786"/>
    </source>
</evidence>
<keyword evidence="1" id="KW-0833">Ubl conjugation pathway</keyword>
<dbReference type="EMBL" id="CAJHUC010002033">
    <property type="protein sequence ID" value="CAD7703017.1"/>
    <property type="molecule type" value="Genomic_DNA"/>
</dbReference>